<dbReference type="Pfam" id="PF00301">
    <property type="entry name" value="Rubredoxin"/>
    <property type="match status" value="1"/>
</dbReference>
<dbReference type="EMBL" id="JMQA01000001">
    <property type="protein sequence ID" value="KFN12234.1"/>
    <property type="molecule type" value="Genomic_DNA"/>
</dbReference>
<dbReference type="SUPFAM" id="SSF57802">
    <property type="entry name" value="Rubredoxin-like"/>
    <property type="match status" value="1"/>
</dbReference>
<keyword evidence="11" id="KW-1185">Reference proteome</keyword>
<feature type="binding site" evidence="7">
    <location>
        <position position="9"/>
    </location>
    <ligand>
        <name>Fe cation</name>
        <dbReference type="ChEBI" id="CHEBI:24875"/>
    </ligand>
</feature>
<dbReference type="CDD" id="cd00730">
    <property type="entry name" value="rubredoxin"/>
    <property type="match status" value="1"/>
</dbReference>
<dbReference type="NCBIfam" id="NF045768">
    <property type="entry name" value="RubredRD"/>
    <property type="match status" value="1"/>
</dbReference>
<feature type="binding site" evidence="7">
    <location>
        <position position="6"/>
    </location>
    <ligand>
        <name>Fe cation</name>
        <dbReference type="ChEBI" id="CHEBI:24875"/>
    </ligand>
</feature>
<dbReference type="GO" id="GO:0043448">
    <property type="term" value="P:alkane catabolic process"/>
    <property type="evidence" value="ECO:0007669"/>
    <property type="project" value="TreeGrafter"/>
</dbReference>
<dbReference type="GO" id="GO:0005506">
    <property type="term" value="F:iron ion binding"/>
    <property type="evidence" value="ECO:0007669"/>
    <property type="project" value="InterPro"/>
</dbReference>
<dbReference type="Gene3D" id="2.20.28.10">
    <property type="match status" value="1"/>
</dbReference>
<evidence type="ECO:0000313" key="10">
    <source>
        <dbReference type="EMBL" id="MUG23514.1"/>
    </source>
</evidence>
<feature type="binding site" evidence="7">
    <location>
        <position position="39"/>
    </location>
    <ligand>
        <name>Fe cation</name>
        <dbReference type="ChEBI" id="CHEBI:24875"/>
    </ligand>
</feature>
<evidence type="ECO:0000313" key="9">
    <source>
        <dbReference type="EMBL" id="KFN12234.1"/>
    </source>
</evidence>
<dbReference type="InterPro" id="IPR050526">
    <property type="entry name" value="Rubredoxin_ET"/>
</dbReference>
<dbReference type="Proteomes" id="UP000442469">
    <property type="component" value="Unassembled WGS sequence"/>
</dbReference>
<dbReference type="PATRIC" id="fig|44252.3.peg.5"/>
<comment type="cofactor">
    <cofactor evidence="6 7">
        <name>Fe(3+)</name>
        <dbReference type="ChEBI" id="CHEBI:29034"/>
    </cofactor>
    <text evidence="6 7">Binds 1 Fe(3+) ion per subunit.</text>
</comment>
<comment type="caution">
    <text evidence="9">The sequence shown here is derived from an EMBL/GenBank/DDBJ whole genome shotgun (WGS) entry which is preliminary data.</text>
</comment>
<dbReference type="PROSITE" id="PS50903">
    <property type="entry name" value="RUBREDOXIN_LIKE"/>
    <property type="match status" value="1"/>
</dbReference>
<evidence type="ECO:0000313" key="11">
    <source>
        <dbReference type="Proteomes" id="UP000029278"/>
    </source>
</evidence>
<evidence type="ECO:0000256" key="2">
    <source>
        <dbReference type="ARBA" id="ARBA00022448"/>
    </source>
</evidence>
<dbReference type="RefSeq" id="WP_036624011.1">
    <property type="nucleotide sequence ID" value="NZ_BGML01000001.1"/>
</dbReference>
<feature type="domain" description="Rubredoxin-like" evidence="8">
    <location>
        <begin position="1"/>
        <end position="52"/>
    </location>
</feature>
<evidence type="ECO:0000256" key="1">
    <source>
        <dbReference type="ARBA" id="ARBA00005337"/>
    </source>
</evidence>
<evidence type="ECO:0000256" key="5">
    <source>
        <dbReference type="ARBA" id="ARBA00023004"/>
    </source>
</evidence>
<keyword evidence="5 6" id="KW-0408">Iron</keyword>
<dbReference type="InterPro" id="IPR018527">
    <property type="entry name" value="Rubredoxin_Fe_BS"/>
</dbReference>
<dbReference type="Proteomes" id="UP000029278">
    <property type="component" value="Unassembled WGS sequence"/>
</dbReference>
<dbReference type="InterPro" id="IPR024934">
    <property type="entry name" value="Rubredoxin-like_dom"/>
</dbReference>
<dbReference type="FunFam" id="2.20.28.10:FF:000001">
    <property type="entry name" value="Rubredoxin"/>
    <property type="match status" value="1"/>
</dbReference>
<dbReference type="GO" id="GO:0009055">
    <property type="term" value="F:electron transfer activity"/>
    <property type="evidence" value="ECO:0007669"/>
    <property type="project" value="InterPro"/>
</dbReference>
<keyword evidence="3 6" id="KW-0479">Metal-binding</keyword>
<evidence type="ECO:0000256" key="4">
    <source>
        <dbReference type="ARBA" id="ARBA00022982"/>
    </source>
</evidence>
<evidence type="ECO:0000256" key="3">
    <source>
        <dbReference type="ARBA" id="ARBA00022723"/>
    </source>
</evidence>
<evidence type="ECO:0000259" key="8">
    <source>
        <dbReference type="PROSITE" id="PS50903"/>
    </source>
</evidence>
<sequence length="54" mass="5925">MKKYICQPCGYIYDPAVGDPGEGISPGTAFEDLPEDWVCPVCGEDKSQFLPIED</sequence>
<dbReference type="PANTHER" id="PTHR47627:SF1">
    <property type="entry name" value="RUBREDOXIN-1-RELATED"/>
    <property type="match status" value="1"/>
</dbReference>
<dbReference type="InterPro" id="IPR024935">
    <property type="entry name" value="Rubredoxin_dom"/>
</dbReference>
<dbReference type="AlphaFoldDB" id="A0A090ZLH9"/>
<dbReference type="STRING" id="44252.DJ90_1809"/>
<organism evidence="9 11">
    <name type="scientific">Paenibacillus macerans</name>
    <name type="common">Bacillus macerans</name>
    <dbReference type="NCBI Taxonomy" id="44252"/>
    <lineage>
        <taxon>Bacteria</taxon>
        <taxon>Bacillati</taxon>
        <taxon>Bacillota</taxon>
        <taxon>Bacilli</taxon>
        <taxon>Bacillales</taxon>
        <taxon>Paenibacillaceae</taxon>
        <taxon>Paenibacillus</taxon>
    </lineage>
</organism>
<protein>
    <recommendedName>
        <fullName evidence="6">Rubredoxin</fullName>
    </recommendedName>
</protein>
<dbReference type="EMBL" id="WNZZ01000009">
    <property type="protein sequence ID" value="MUG23514.1"/>
    <property type="molecule type" value="Genomic_DNA"/>
</dbReference>
<dbReference type="PANTHER" id="PTHR47627">
    <property type="entry name" value="RUBREDOXIN"/>
    <property type="match status" value="1"/>
</dbReference>
<dbReference type="HOGENOM" id="CLU_128747_3_3_9"/>
<name>A0A090ZLH9_PAEMA</name>
<keyword evidence="4 6" id="KW-0249">Electron transport</keyword>
<dbReference type="PROSITE" id="PS00202">
    <property type="entry name" value="RUBREDOXIN"/>
    <property type="match status" value="1"/>
</dbReference>
<accession>A0A090ZLH9</accession>
<evidence type="ECO:0000256" key="6">
    <source>
        <dbReference type="PIRNR" id="PIRNR000071"/>
    </source>
</evidence>
<reference evidence="10 12" key="2">
    <citation type="submission" date="2019-11" db="EMBL/GenBank/DDBJ databases">
        <title>Draft genome sequences of five Paenibacillus species of dairy origin.</title>
        <authorList>
            <person name="Olajide A.M."/>
            <person name="Chen S."/>
            <person name="Lapointe G."/>
        </authorList>
    </citation>
    <scope>NUCLEOTIDE SEQUENCE [LARGE SCALE GENOMIC DNA]</scope>
    <source>
        <strain evidence="10 12">3CT49</strain>
    </source>
</reference>
<gene>
    <name evidence="9" type="primary">rd</name>
    <name evidence="9" type="ORF">DJ90_1809</name>
    <name evidence="10" type="ORF">GNQ08_14015</name>
</gene>
<evidence type="ECO:0000256" key="7">
    <source>
        <dbReference type="PIRSR" id="PIRSR000071-1"/>
    </source>
</evidence>
<evidence type="ECO:0000313" key="12">
    <source>
        <dbReference type="Proteomes" id="UP000442469"/>
    </source>
</evidence>
<comment type="similarity">
    <text evidence="1 6">Belongs to the rubredoxin family.</text>
</comment>
<dbReference type="PRINTS" id="PR00163">
    <property type="entry name" value="RUBREDOXIN"/>
</dbReference>
<reference evidence="9 11" key="1">
    <citation type="submission" date="2014-04" db="EMBL/GenBank/DDBJ databases">
        <authorList>
            <person name="Bishop-Lilly K.A."/>
            <person name="Broomall S.M."/>
            <person name="Chain P.S."/>
            <person name="Chertkov O."/>
            <person name="Coyne S.R."/>
            <person name="Daligault H.E."/>
            <person name="Davenport K.W."/>
            <person name="Erkkila T."/>
            <person name="Frey K.G."/>
            <person name="Gibbons H.S."/>
            <person name="Gu W."/>
            <person name="Jaissle J."/>
            <person name="Johnson S.L."/>
            <person name="Koroleva G.I."/>
            <person name="Ladner J.T."/>
            <person name="Lo C.-C."/>
            <person name="Minogue T.D."/>
            <person name="Munk C."/>
            <person name="Palacios G.F."/>
            <person name="Redden C.L."/>
            <person name="Rosenzweig C.N."/>
            <person name="Scholz M.B."/>
            <person name="Teshima H."/>
            <person name="Xu Y."/>
        </authorList>
    </citation>
    <scope>NUCLEOTIDE SEQUENCE [LARGE SCALE GENOMIC DNA]</scope>
    <source>
        <strain evidence="9 11">8244</strain>
    </source>
</reference>
<dbReference type="GeneID" id="77008059"/>
<dbReference type="OrthoDB" id="9805587at2"/>
<dbReference type="InterPro" id="IPR024922">
    <property type="entry name" value="Rubredoxin"/>
</dbReference>
<dbReference type="PIRSF" id="PIRSF000071">
    <property type="entry name" value="Rubredoxin"/>
    <property type="match status" value="1"/>
</dbReference>
<proteinExistence type="inferred from homology"/>
<feature type="binding site" evidence="7">
    <location>
        <position position="42"/>
    </location>
    <ligand>
        <name>Fe cation</name>
        <dbReference type="ChEBI" id="CHEBI:24875"/>
    </ligand>
</feature>
<keyword evidence="2 6" id="KW-0813">Transport</keyword>